<dbReference type="AlphaFoldDB" id="A0A370H1M6"/>
<dbReference type="Pfam" id="PF09995">
    <property type="entry name" value="MPAB_Lcp_cat"/>
    <property type="match status" value="1"/>
</dbReference>
<dbReference type="InterPro" id="IPR018713">
    <property type="entry name" value="MPAB/Lcp_cat_dom"/>
</dbReference>
<evidence type="ECO:0000256" key="1">
    <source>
        <dbReference type="SAM" id="MobiDB-lite"/>
    </source>
</evidence>
<dbReference type="PANTHER" id="PTHR36151:SF3">
    <property type="entry name" value="ER-BOUND OXYGENASE MPAB_MPAB'_RUBBER OXYGENASE CATALYTIC DOMAIN-CONTAINING PROTEIN"/>
    <property type="match status" value="1"/>
</dbReference>
<protein>
    <submittedName>
        <fullName evidence="3">Uncharacterized protein (DUF2236 family)</fullName>
    </submittedName>
</protein>
<dbReference type="PANTHER" id="PTHR36151">
    <property type="entry name" value="BLR2777 PROTEIN"/>
    <property type="match status" value="1"/>
</dbReference>
<comment type="caution">
    <text evidence="3">The sequence shown here is derived from an EMBL/GenBank/DDBJ whole genome shotgun (WGS) entry which is preliminary data.</text>
</comment>
<feature type="region of interest" description="Disordered" evidence="1">
    <location>
        <begin position="1"/>
        <end position="20"/>
    </location>
</feature>
<proteinExistence type="predicted"/>
<evidence type="ECO:0000259" key="2">
    <source>
        <dbReference type="Pfam" id="PF09995"/>
    </source>
</evidence>
<sequence>MTTAQHEEMPAGPGGDPVGAPLGPGSLTWRYFGDRRVLLYLGRSGTLQNMHPAVGQALQDHSDFFADPWDRLFRSLPPIFGVVYDSPEDGTGPQVRDYHRGIKGRHADGRRYHALDPDVFWWTHVTFFEFIIAVNEHFGTPLTREQKDQVVAEAVTWWQRYGLSMRPAFSTYAEFETYWQHMLSEVLESNPTTDFAMTIEGRPIPPLPGVPAPIWALIQRPVMRFNVWLATALFPGRAREILGLTWTDSDERRFRLFADVIRRTWPLLPDRLRYTRRAYAGIRRAARTGQVTAA</sequence>
<keyword evidence="4" id="KW-1185">Reference proteome</keyword>
<evidence type="ECO:0000313" key="4">
    <source>
        <dbReference type="Proteomes" id="UP000255355"/>
    </source>
</evidence>
<gene>
    <name evidence="3" type="ORF">DFR68_106354</name>
</gene>
<accession>A0A370H1M6</accession>
<dbReference type="Proteomes" id="UP000255355">
    <property type="component" value="Unassembled WGS sequence"/>
</dbReference>
<feature type="domain" description="ER-bound oxygenase mpaB/mpaB'/Rubber oxygenase catalytic" evidence="2">
    <location>
        <begin position="29"/>
        <end position="263"/>
    </location>
</feature>
<dbReference type="GO" id="GO:0016491">
    <property type="term" value="F:oxidoreductase activity"/>
    <property type="evidence" value="ECO:0007669"/>
    <property type="project" value="InterPro"/>
</dbReference>
<organism evidence="3 4">
    <name type="scientific">Nocardia mexicana</name>
    <dbReference type="NCBI Taxonomy" id="279262"/>
    <lineage>
        <taxon>Bacteria</taxon>
        <taxon>Bacillati</taxon>
        <taxon>Actinomycetota</taxon>
        <taxon>Actinomycetes</taxon>
        <taxon>Mycobacteriales</taxon>
        <taxon>Nocardiaceae</taxon>
        <taxon>Nocardia</taxon>
    </lineage>
</organism>
<dbReference type="EMBL" id="QQAZ01000006">
    <property type="protein sequence ID" value="RDI49916.1"/>
    <property type="molecule type" value="Genomic_DNA"/>
</dbReference>
<dbReference type="STRING" id="1210089.GCA_001613165_05168"/>
<evidence type="ECO:0000313" key="3">
    <source>
        <dbReference type="EMBL" id="RDI49916.1"/>
    </source>
</evidence>
<name>A0A370H1M6_9NOCA</name>
<dbReference type="RefSeq" id="WP_068024715.1">
    <property type="nucleotide sequence ID" value="NZ_QQAZ01000006.1"/>
</dbReference>
<reference evidence="3 4" key="1">
    <citation type="submission" date="2018-07" db="EMBL/GenBank/DDBJ databases">
        <title>Genomic Encyclopedia of Type Strains, Phase IV (KMG-IV): sequencing the most valuable type-strain genomes for metagenomic binning, comparative biology and taxonomic classification.</title>
        <authorList>
            <person name="Goeker M."/>
        </authorList>
    </citation>
    <scope>NUCLEOTIDE SEQUENCE [LARGE SCALE GENOMIC DNA]</scope>
    <source>
        <strain evidence="3 4">DSM 44952</strain>
    </source>
</reference>